<comment type="caution">
    <text evidence="9">The sequence shown here is derived from an EMBL/GenBank/DDBJ whole genome shotgun (WGS) entry which is preliminary data.</text>
</comment>
<evidence type="ECO:0000256" key="5">
    <source>
        <dbReference type="ARBA" id="ARBA00022833"/>
    </source>
</evidence>
<dbReference type="SMART" id="SM00631">
    <property type="entry name" value="Zn_pept"/>
    <property type="match status" value="1"/>
</dbReference>
<evidence type="ECO:0000259" key="8">
    <source>
        <dbReference type="PROSITE" id="PS52035"/>
    </source>
</evidence>
<evidence type="ECO:0000256" key="7">
    <source>
        <dbReference type="PROSITE-ProRule" id="PRU01379"/>
    </source>
</evidence>
<reference evidence="10" key="1">
    <citation type="journal article" date="2019" name="Int. J. Syst. Evol. Microbiol.">
        <title>The Global Catalogue of Microorganisms (GCM) 10K type strain sequencing project: providing services to taxonomists for standard genome sequencing and annotation.</title>
        <authorList>
            <consortium name="The Broad Institute Genomics Platform"/>
            <consortium name="The Broad Institute Genome Sequencing Center for Infectious Disease"/>
            <person name="Wu L."/>
            <person name="Ma J."/>
        </authorList>
    </citation>
    <scope>NUCLEOTIDE SEQUENCE [LARGE SCALE GENOMIC DNA]</scope>
    <source>
        <strain evidence="10">JCM 18409</strain>
    </source>
</reference>
<feature type="domain" description="Peptidase M14" evidence="8">
    <location>
        <begin position="1"/>
        <end position="353"/>
    </location>
</feature>
<feature type="active site" description="Proton donor/acceptor" evidence="7">
    <location>
        <position position="323"/>
    </location>
</feature>
<dbReference type="PANTHER" id="PTHR11705">
    <property type="entry name" value="PROTEASE FAMILY M14 CARBOXYPEPTIDASE A,B"/>
    <property type="match status" value="1"/>
</dbReference>
<evidence type="ECO:0000256" key="6">
    <source>
        <dbReference type="ARBA" id="ARBA00023049"/>
    </source>
</evidence>
<evidence type="ECO:0000256" key="1">
    <source>
        <dbReference type="ARBA" id="ARBA00001947"/>
    </source>
</evidence>
<comment type="similarity">
    <text evidence="2 7">Belongs to the peptidase M14 family.</text>
</comment>
<evidence type="ECO:0000256" key="4">
    <source>
        <dbReference type="ARBA" id="ARBA00022801"/>
    </source>
</evidence>
<dbReference type="PROSITE" id="PS52035">
    <property type="entry name" value="PEPTIDASE_M14"/>
    <property type="match status" value="1"/>
</dbReference>
<dbReference type="SUPFAM" id="SSF53187">
    <property type="entry name" value="Zn-dependent exopeptidases"/>
    <property type="match status" value="1"/>
</dbReference>
<proteinExistence type="inferred from homology"/>
<dbReference type="Proteomes" id="UP001501759">
    <property type="component" value="Unassembled WGS sequence"/>
</dbReference>
<gene>
    <name evidence="9" type="ORF">GCM10023335_75360</name>
</gene>
<evidence type="ECO:0000313" key="10">
    <source>
        <dbReference type="Proteomes" id="UP001501759"/>
    </source>
</evidence>
<dbReference type="RefSeq" id="WP_345657312.1">
    <property type="nucleotide sequence ID" value="NZ_BAABKB010000039.1"/>
</dbReference>
<evidence type="ECO:0000256" key="2">
    <source>
        <dbReference type="ARBA" id="ARBA00005988"/>
    </source>
</evidence>
<dbReference type="CDD" id="cd06228">
    <property type="entry name" value="M14-like"/>
    <property type="match status" value="1"/>
</dbReference>
<dbReference type="Gene3D" id="3.40.630.10">
    <property type="entry name" value="Zn peptidases"/>
    <property type="match status" value="1"/>
</dbReference>
<evidence type="ECO:0000256" key="3">
    <source>
        <dbReference type="ARBA" id="ARBA00022670"/>
    </source>
</evidence>
<keyword evidence="6" id="KW-0482">Metalloprotease</keyword>
<evidence type="ECO:0000313" key="9">
    <source>
        <dbReference type="EMBL" id="GAA5032637.1"/>
    </source>
</evidence>
<sequence length="360" mass="38986">MYLNVTEIESAITNLHDAHPGATEIITPPHPTHEGRTARLLRVGTRPVDEVPAILLLGGMHAREWVPPDALISLAADLLEAHSLATGLGYGASAFTAPQVTQVLDSLNLFFFPCVNPDGRAFSQTTSATWRKNRRPAPAGSTGPSCVGVDLNRNFDFLWDHTAKFAPNAHVHTSDKPCDVQVYRGPAAASEPETRNVVWALDNHPQIEWLVDVHSAVPVILHNWGCDQNQSVTPADNFRNPDLDAVRGRPDDGIGEFIPEQDLQIGVELAEQMNDAVRAVRGVDYGVDAAYGLYPTSGTSDDYAYSRHLTDPAATKVFGFTIECGDTFQPDFGEAEQVIQEVSAALVALALKAPEVTHSV</sequence>
<keyword evidence="10" id="KW-1185">Reference proteome</keyword>
<protein>
    <recommendedName>
        <fullName evidence="8">Peptidase M14 domain-containing protein</fullName>
    </recommendedName>
</protein>
<dbReference type="PRINTS" id="PR00765">
    <property type="entry name" value="CRBOXYPTASEA"/>
</dbReference>
<accession>A0ABP9JK00</accession>
<dbReference type="InterPro" id="IPR000834">
    <property type="entry name" value="Peptidase_M14"/>
</dbReference>
<keyword evidence="5" id="KW-0862">Zinc</keyword>
<comment type="cofactor">
    <cofactor evidence="1">
        <name>Zn(2+)</name>
        <dbReference type="ChEBI" id="CHEBI:29105"/>
    </cofactor>
</comment>
<organism evidence="9 10">
    <name type="scientific">Streptomyces siamensis</name>
    <dbReference type="NCBI Taxonomy" id="1274986"/>
    <lineage>
        <taxon>Bacteria</taxon>
        <taxon>Bacillati</taxon>
        <taxon>Actinomycetota</taxon>
        <taxon>Actinomycetes</taxon>
        <taxon>Kitasatosporales</taxon>
        <taxon>Streptomycetaceae</taxon>
        <taxon>Streptomyces</taxon>
    </lineage>
</organism>
<keyword evidence="4" id="KW-0378">Hydrolase</keyword>
<dbReference type="Pfam" id="PF00246">
    <property type="entry name" value="Peptidase_M14"/>
    <property type="match status" value="1"/>
</dbReference>
<name>A0ABP9JK00_9ACTN</name>
<dbReference type="PANTHER" id="PTHR11705:SF143">
    <property type="entry name" value="SLL0236 PROTEIN"/>
    <property type="match status" value="1"/>
</dbReference>
<keyword evidence="3" id="KW-0645">Protease</keyword>
<dbReference type="EMBL" id="BAABKB010000039">
    <property type="protein sequence ID" value="GAA5032637.1"/>
    <property type="molecule type" value="Genomic_DNA"/>
</dbReference>